<dbReference type="RefSeq" id="WP_076196942.1">
    <property type="nucleotide sequence ID" value="NZ_CP019236.1"/>
</dbReference>
<dbReference type="FunFam" id="3.40.50.10730:FF:000001">
    <property type="entry name" value="Urocanate hydratase"/>
    <property type="match status" value="1"/>
</dbReference>
<evidence type="ECO:0000256" key="10">
    <source>
        <dbReference type="HAMAP-Rule" id="MF_00577"/>
    </source>
</evidence>
<comment type="caution">
    <text evidence="10">Lacks conserved residue(s) required for the propagation of feature annotation.</text>
</comment>
<dbReference type="GO" id="GO:0019557">
    <property type="term" value="P:L-histidine catabolic process to glutamate and formate"/>
    <property type="evidence" value="ECO:0007669"/>
    <property type="project" value="UniProtKB-UniPathway"/>
</dbReference>
<dbReference type="SUPFAM" id="SSF111326">
    <property type="entry name" value="Urocanase"/>
    <property type="match status" value="1"/>
</dbReference>
<feature type="binding site" evidence="10">
    <location>
        <position position="343"/>
    </location>
    <ligand>
        <name>NAD(+)</name>
        <dbReference type="ChEBI" id="CHEBI:57540"/>
    </ligand>
</feature>
<dbReference type="Proteomes" id="UP000186609">
    <property type="component" value="Chromosome"/>
</dbReference>
<keyword evidence="4 10" id="KW-0369">Histidine metabolism</keyword>
<gene>
    <name evidence="10" type="primary">hutU</name>
    <name evidence="14" type="ORF">RD110_04065</name>
</gene>
<dbReference type="GO" id="GO:0005737">
    <property type="term" value="C:cytoplasm"/>
    <property type="evidence" value="ECO:0007669"/>
    <property type="project" value="UniProtKB-SubCell"/>
</dbReference>
<dbReference type="InterPro" id="IPR038364">
    <property type="entry name" value="Urocanase_central_sf"/>
</dbReference>
<evidence type="ECO:0000256" key="1">
    <source>
        <dbReference type="ARBA" id="ARBA00004794"/>
    </source>
</evidence>
<dbReference type="InterPro" id="IPR055351">
    <property type="entry name" value="Urocanase"/>
</dbReference>
<evidence type="ECO:0000259" key="11">
    <source>
        <dbReference type="Pfam" id="PF01175"/>
    </source>
</evidence>
<evidence type="ECO:0000259" key="12">
    <source>
        <dbReference type="Pfam" id="PF17391"/>
    </source>
</evidence>
<dbReference type="InterPro" id="IPR035401">
    <property type="entry name" value="Urocanase_C"/>
</dbReference>
<comment type="pathway">
    <text evidence="1 10">Amino-acid degradation; L-histidine degradation into L-glutamate; N-formimidoyl-L-glutamate from L-histidine: step 2/3.</text>
</comment>
<evidence type="ECO:0000256" key="2">
    <source>
        <dbReference type="ARBA" id="ARBA00007578"/>
    </source>
</evidence>
<protein>
    <recommendedName>
        <fullName evidence="3 10">Urocanate hydratase</fullName>
        <shortName evidence="10">Urocanase</shortName>
        <ecNumber evidence="3 10">4.2.1.49</ecNumber>
    </recommendedName>
    <alternativeName>
        <fullName evidence="7 10">Imidazolonepropionate hydrolase</fullName>
    </alternativeName>
</protein>
<dbReference type="GO" id="GO:0019556">
    <property type="term" value="P:L-histidine catabolic process to glutamate and formamide"/>
    <property type="evidence" value="ECO:0007669"/>
    <property type="project" value="UniProtKB-UniPathway"/>
</dbReference>
<dbReference type="Pfam" id="PF01175">
    <property type="entry name" value="Urocanase"/>
    <property type="match status" value="1"/>
</dbReference>
<feature type="domain" description="Urocanase C-terminal" evidence="13">
    <location>
        <begin position="372"/>
        <end position="566"/>
    </location>
</feature>
<comment type="function">
    <text evidence="9 10">Catalyzes the conversion of urocanate to 4-imidazolone-5-propionate.</text>
</comment>
<feature type="binding site" evidence="10">
    <location>
        <begin position="188"/>
        <end position="190"/>
    </location>
    <ligand>
        <name>NAD(+)</name>
        <dbReference type="ChEBI" id="CHEBI:57540"/>
    </ligand>
</feature>
<dbReference type="AlphaFoldDB" id="A0A1P8JRW3"/>
<feature type="domain" description="Urocanase N-terminal" evidence="12">
    <location>
        <begin position="23"/>
        <end position="149"/>
    </location>
</feature>
<dbReference type="Gene3D" id="3.40.1770.10">
    <property type="entry name" value="Urocanase superfamily"/>
    <property type="match status" value="1"/>
</dbReference>
<dbReference type="EMBL" id="CP019236">
    <property type="protein sequence ID" value="APW36480.1"/>
    <property type="molecule type" value="Genomic_DNA"/>
</dbReference>
<dbReference type="InterPro" id="IPR036190">
    <property type="entry name" value="Urocanase_sf"/>
</dbReference>
<dbReference type="InterPro" id="IPR035085">
    <property type="entry name" value="Urocanase_Rossmann-like"/>
</dbReference>
<dbReference type="GO" id="GO:0016153">
    <property type="term" value="F:urocanate hydratase activity"/>
    <property type="evidence" value="ECO:0007669"/>
    <property type="project" value="UniProtKB-UniRule"/>
</dbReference>
<comment type="catalytic activity">
    <reaction evidence="8 10">
        <text>4-imidazolone-5-propanoate = trans-urocanate + H2O</text>
        <dbReference type="Rhea" id="RHEA:13101"/>
        <dbReference type="ChEBI" id="CHEBI:15377"/>
        <dbReference type="ChEBI" id="CHEBI:17771"/>
        <dbReference type="ChEBI" id="CHEBI:77893"/>
        <dbReference type="EC" id="4.2.1.49"/>
    </reaction>
</comment>
<feature type="binding site" evidence="10">
    <location>
        <begin position="64"/>
        <end position="65"/>
    </location>
    <ligand>
        <name>NAD(+)</name>
        <dbReference type="ChEBI" id="CHEBI:57540"/>
    </ligand>
</feature>
<feature type="domain" description="Urocanase Rossmann-like" evidence="11">
    <location>
        <begin position="152"/>
        <end position="369"/>
    </location>
</feature>
<accession>A0A1P8JRW3</accession>
<keyword evidence="5 10" id="KW-0520">NAD</keyword>
<comment type="subcellular location">
    <subcellularLocation>
        <location evidence="10">Cytoplasm</location>
    </subcellularLocation>
</comment>
<proteinExistence type="inferred from homology"/>
<dbReference type="PANTHER" id="PTHR12216:SF4">
    <property type="entry name" value="UROCANATE HYDRATASE"/>
    <property type="match status" value="1"/>
</dbReference>
<feature type="binding site" evidence="10">
    <location>
        <position position="142"/>
    </location>
    <ligand>
        <name>NAD(+)</name>
        <dbReference type="ChEBI" id="CHEBI:57540"/>
    </ligand>
</feature>
<evidence type="ECO:0000313" key="15">
    <source>
        <dbReference type="Proteomes" id="UP000186609"/>
    </source>
</evidence>
<dbReference type="PROSITE" id="PS01233">
    <property type="entry name" value="UROCANASE"/>
    <property type="match status" value="1"/>
</dbReference>
<feature type="binding site" evidence="10">
    <location>
        <position position="513"/>
    </location>
    <ligand>
        <name>NAD(+)</name>
        <dbReference type="ChEBI" id="CHEBI:57540"/>
    </ligand>
</feature>
<evidence type="ECO:0000259" key="13">
    <source>
        <dbReference type="Pfam" id="PF17392"/>
    </source>
</evidence>
<name>A0A1P8JRW3_9BURK</name>
<feature type="binding site" evidence="10">
    <location>
        <begin position="292"/>
        <end position="293"/>
    </location>
    <ligand>
        <name>NAD(+)</name>
        <dbReference type="ChEBI" id="CHEBI:57540"/>
    </ligand>
</feature>
<dbReference type="HAMAP" id="MF_00577">
    <property type="entry name" value="HutU"/>
    <property type="match status" value="1"/>
</dbReference>
<dbReference type="Pfam" id="PF17392">
    <property type="entry name" value="Urocanase_C"/>
    <property type="match status" value="1"/>
</dbReference>
<dbReference type="STRING" id="1842727.RD110_04065"/>
<dbReference type="PIRSF" id="PIRSF001423">
    <property type="entry name" value="Urocanate_hydrat"/>
    <property type="match status" value="1"/>
</dbReference>
<organism evidence="14 15">
    <name type="scientific">Rhodoferax koreensis</name>
    <dbReference type="NCBI Taxonomy" id="1842727"/>
    <lineage>
        <taxon>Bacteria</taxon>
        <taxon>Pseudomonadati</taxon>
        <taxon>Pseudomonadota</taxon>
        <taxon>Betaproteobacteria</taxon>
        <taxon>Burkholderiales</taxon>
        <taxon>Comamonadaceae</taxon>
        <taxon>Rhodoferax</taxon>
    </lineage>
</organism>
<dbReference type="EC" id="4.2.1.49" evidence="3 10"/>
<dbReference type="OrthoDB" id="9764874at2"/>
<feature type="binding site" evidence="10">
    <location>
        <begin position="254"/>
        <end position="255"/>
    </location>
    <ligand>
        <name>NAD(+)</name>
        <dbReference type="ChEBI" id="CHEBI:57540"/>
    </ligand>
</feature>
<evidence type="ECO:0000256" key="5">
    <source>
        <dbReference type="ARBA" id="ARBA00023027"/>
    </source>
</evidence>
<keyword evidence="6 10" id="KW-0456">Lyase</keyword>
<dbReference type="PANTHER" id="PTHR12216">
    <property type="entry name" value="UROCANATE HYDRATASE"/>
    <property type="match status" value="1"/>
</dbReference>
<dbReference type="Gene3D" id="3.40.50.10730">
    <property type="entry name" value="Urocanase like domains"/>
    <property type="match status" value="1"/>
</dbReference>
<evidence type="ECO:0000256" key="8">
    <source>
        <dbReference type="ARBA" id="ARBA00047623"/>
    </source>
</evidence>
<keyword evidence="15" id="KW-1185">Reference proteome</keyword>
<dbReference type="UniPathway" id="UPA00379">
    <property type="reaction ID" value="UER00550"/>
</dbReference>
<dbReference type="KEGG" id="rhy:RD110_04065"/>
<evidence type="ECO:0000256" key="4">
    <source>
        <dbReference type="ARBA" id="ARBA00022808"/>
    </source>
</evidence>
<dbReference type="InterPro" id="IPR023637">
    <property type="entry name" value="Urocanase-like"/>
</dbReference>
<dbReference type="InterPro" id="IPR023636">
    <property type="entry name" value="Urocanase_CS"/>
</dbReference>
<dbReference type="NCBIfam" id="TIGR01228">
    <property type="entry name" value="hutU"/>
    <property type="match status" value="1"/>
</dbReference>
<comment type="cofactor">
    <cofactor evidence="10">
        <name>NAD(+)</name>
        <dbReference type="ChEBI" id="CHEBI:57540"/>
    </cofactor>
    <text evidence="10">Binds 1 NAD(+) per subunit.</text>
</comment>
<evidence type="ECO:0000256" key="7">
    <source>
        <dbReference type="ARBA" id="ARBA00031640"/>
    </source>
</evidence>
<evidence type="ECO:0000256" key="6">
    <source>
        <dbReference type="ARBA" id="ARBA00023239"/>
    </source>
</evidence>
<feature type="binding site" evidence="10">
    <location>
        <begin position="282"/>
        <end position="286"/>
    </location>
    <ligand>
        <name>NAD(+)</name>
        <dbReference type="ChEBI" id="CHEBI:57540"/>
    </ligand>
</feature>
<keyword evidence="10" id="KW-0963">Cytoplasm</keyword>
<feature type="binding site" evidence="10">
    <location>
        <position position="208"/>
    </location>
    <ligand>
        <name>NAD(+)</name>
        <dbReference type="ChEBI" id="CHEBI:57540"/>
    </ligand>
</feature>
<evidence type="ECO:0000256" key="9">
    <source>
        <dbReference type="ARBA" id="ARBA00056569"/>
    </source>
</evidence>
<feature type="active site" evidence="10">
    <location>
        <position position="431"/>
    </location>
</feature>
<dbReference type="InterPro" id="IPR035400">
    <property type="entry name" value="Urocanase_N"/>
</dbReference>
<evidence type="ECO:0000313" key="14">
    <source>
        <dbReference type="EMBL" id="APW36480.1"/>
    </source>
</evidence>
<evidence type="ECO:0000256" key="3">
    <source>
        <dbReference type="ARBA" id="ARBA00011992"/>
    </source>
</evidence>
<reference evidence="14 15" key="1">
    <citation type="submission" date="2017-01" db="EMBL/GenBank/DDBJ databases">
        <authorList>
            <person name="Mah S.A."/>
            <person name="Swanson W.J."/>
            <person name="Moy G.W."/>
            <person name="Vacquier V.D."/>
        </authorList>
    </citation>
    <scope>NUCLEOTIDE SEQUENCE [LARGE SCALE GENOMIC DNA]</scope>
    <source>
        <strain evidence="14 15">DCY110</strain>
    </source>
</reference>
<dbReference type="Pfam" id="PF17391">
    <property type="entry name" value="Urocanase_N"/>
    <property type="match status" value="1"/>
</dbReference>
<dbReference type="NCBIfam" id="NF003820">
    <property type="entry name" value="PRK05414.1"/>
    <property type="match status" value="1"/>
</dbReference>
<sequence>MNAPEKFLNAPSADPRIDTTRVIRAPRGTDLHCKSWLTEAAYRMIQNNLDPEVAENPQALVVYGGIGRAARDWACFDQILASLRELEDDESLLVQSGKPVGVFKTHANAPRVLIANSNLVPKWANWEHFNELDRKGLFMYGQMTAGSWIYIGSQGIVQGTFETFVEAGRQHYNNSLAGKWILTAGLGGMGGAQPLAATLAGAVSLNIECQQSSIDFRLRTRYVDKQARDIDHALELIAQHCAAKEAVSIALLGNAAEIVPELVRRVKSGGAGAIKPDLVTDQTSAHDLINGYLPAGWSVAQWKAAQQDPAQHAALTKAAAQSCAVHVQAMLDFQAMGIPTVDYGNNIRQVAFDEGVANAFDFPGFVPAYIRPLFCEGKGPFRWVALSGDPEDIYKTDAKIKELFPENKHTHRWLDMARDRIAFQGLPARICWLGLGERHIAGLAFNEMVKNGELKAPIVIGRDHLDTGSVASPNRETESMKDGTDAVSDWPLLNALINTAGGATWVSLHHGGGVGMGYSQHAGMVIVADGTDAAAERLARVLVNDSGSGVMRHADAGYDIAIATAKKQGLKLPMVK</sequence>
<comment type="similarity">
    <text evidence="2 10">Belongs to the urocanase family.</text>
</comment>